<accession>A0A0R3W4X5</accession>
<evidence type="ECO:0000256" key="8">
    <source>
        <dbReference type="ARBA" id="ARBA00023136"/>
    </source>
</evidence>
<feature type="transmembrane region" description="Helical" evidence="9">
    <location>
        <begin position="340"/>
        <end position="362"/>
    </location>
</feature>
<evidence type="ECO:0000256" key="7">
    <source>
        <dbReference type="ARBA" id="ARBA00022989"/>
    </source>
</evidence>
<sequence length="556" mass="59481">MTSGIEHDELGDTEVYNSATILEPDDDHVAQISFSWLNAILLILFGISSWVAINGLWMELPLLVYVLPEGWNLPAYLSIIIQASRFLANIGPLVYVLLTRICRTFGRGQSGNWCMRLIQPPERLANYTILIVGLIASILLTQFWNAVVLMPGLPTNAVHGGGPVTPEALYGHSLGLFVLTFALGMIDCMSSVTFLAYLANMPAVYAGALLFGETASGLLPSLYALGQGVTTEAICVPSVNENGTTEYHPVYVPPHFGVSTFMALIAGTTGLSLLAFGLLDFLPTALGRSVTLAYQRLHSLPPASTIESAAGGCEDLTKSTTQESAVEMTVETHGMTVNGLFWVCFLLTGYASCLTNGLLPSLQSFSTAAYSTRTFHLAVTLSGITGPIVAVVVTAFYGHDQLGLWIRSVLRRFCLCTRSQPLMEDWNSPEVDNQQTLRHPTAMASIEGGRLALILTLLGVIGSFFAGYIIFLAAASPSPPQLGGAGSAFSVLSWILMTAALSIQKTWITLYLVKHGSQRNLRALGIASQSGSAAGALISFLLTAKFNVFVAKVPCT</sequence>
<comment type="subcellular location">
    <subcellularLocation>
        <location evidence="2 9">Cell membrane</location>
        <topology evidence="2 9">Multi-pass membrane protein</topology>
    </subcellularLocation>
</comment>
<keyword evidence="7 9" id="KW-1133">Transmembrane helix</keyword>
<dbReference type="WBParaSite" id="TASK_0000513101-mRNA-1">
    <property type="protein sequence ID" value="TASK_0000513101-mRNA-1"/>
    <property type="gene ID" value="TASK_0000513101"/>
</dbReference>
<name>A0A0R3W4X5_TAEAS</name>
<dbReference type="GO" id="GO:0032217">
    <property type="term" value="F:riboflavin transmembrane transporter activity"/>
    <property type="evidence" value="ECO:0007669"/>
    <property type="project" value="UniProtKB-UniRule"/>
</dbReference>
<feature type="transmembrane region" description="Helical" evidence="9">
    <location>
        <begin position="124"/>
        <end position="148"/>
    </location>
</feature>
<reference evidence="12" key="1">
    <citation type="submission" date="2016-04" db="UniProtKB">
        <authorList>
            <consortium name="WormBaseParasite"/>
        </authorList>
    </citation>
    <scope>IDENTIFICATION</scope>
</reference>
<dbReference type="InterPro" id="IPR009357">
    <property type="entry name" value="Riboflavin_transptr"/>
</dbReference>
<protein>
    <recommendedName>
        <fullName evidence="9">Riboflavin transporter</fullName>
    </recommendedName>
</protein>
<evidence type="ECO:0000313" key="10">
    <source>
        <dbReference type="EMBL" id="VDK34552.1"/>
    </source>
</evidence>
<evidence type="ECO:0000256" key="3">
    <source>
        <dbReference type="ARBA" id="ARBA00006366"/>
    </source>
</evidence>
<comment type="function">
    <text evidence="9">Plasma membrane transporter mediating the uptake by cells of the water soluble vitamin B2/riboflavin that plays a key role in biochemical oxidation-reduction reactions of the carbohydrate, lipid, and amino acid metabolism.</text>
</comment>
<evidence type="ECO:0000256" key="1">
    <source>
        <dbReference type="ARBA" id="ARBA00000215"/>
    </source>
</evidence>
<keyword evidence="8 9" id="KW-0472">Membrane</keyword>
<proteinExistence type="inferred from homology"/>
<evidence type="ECO:0000256" key="5">
    <source>
        <dbReference type="ARBA" id="ARBA00022475"/>
    </source>
</evidence>
<dbReference type="AlphaFoldDB" id="A0A0R3W4X5"/>
<keyword evidence="4 9" id="KW-0813">Transport</keyword>
<dbReference type="Proteomes" id="UP000282613">
    <property type="component" value="Unassembled WGS sequence"/>
</dbReference>
<feature type="transmembrane region" description="Helical" evidence="9">
    <location>
        <begin position="34"/>
        <end position="53"/>
    </location>
</feature>
<feature type="transmembrane region" description="Helical" evidence="9">
    <location>
        <begin position="451"/>
        <end position="471"/>
    </location>
</feature>
<reference evidence="10 11" key="2">
    <citation type="submission" date="2018-11" db="EMBL/GenBank/DDBJ databases">
        <authorList>
            <consortium name="Pathogen Informatics"/>
        </authorList>
    </citation>
    <scope>NUCLEOTIDE SEQUENCE [LARGE SCALE GENOMIC DNA]</scope>
</reference>
<keyword evidence="5 9" id="KW-1003">Cell membrane</keyword>
<feature type="transmembrane region" description="Helical" evidence="9">
    <location>
        <begin position="256"/>
        <end position="279"/>
    </location>
</feature>
<dbReference type="PANTHER" id="PTHR12929:SF10">
    <property type="entry name" value="RIBOFLAVIN TRANSPORTER"/>
    <property type="match status" value="1"/>
</dbReference>
<dbReference type="EMBL" id="UYRS01018394">
    <property type="protein sequence ID" value="VDK34552.1"/>
    <property type="molecule type" value="Genomic_DNA"/>
</dbReference>
<keyword evidence="6 9" id="KW-0812">Transmembrane</keyword>
<feature type="transmembrane region" description="Helical" evidence="9">
    <location>
        <begin position="374"/>
        <end position="397"/>
    </location>
</feature>
<comment type="similarity">
    <text evidence="3 9">Belongs to the riboflavin transporter family.</text>
</comment>
<dbReference type="PANTHER" id="PTHR12929">
    <property type="entry name" value="SOLUTE CARRIER FAMILY 52"/>
    <property type="match status" value="1"/>
</dbReference>
<feature type="transmembrane region" description="Helical" evidence="9">
    <location>
        <begin position="73"/>
        <end position="98"/>
    </location>
</feature>
<evidence type="ECO:0000313" key="12">
    <source>
        <dbReference type="WBParaSite" id="TASK_0000513101-mRNA-1"/>
    </source>
</evidence>
<comment type="catalytic activity">
    <reaction evidence="1 9">
        <text>riboflavin(in) = riboflavin(out)</text>
        <dbReference type="Rhea" id="RHEA:35015"/>
        <dbReference type="ChEBI" id="CHEBI:57986"/>
    </reaction>
</comment>
<evidence type="ECO:0000256" key="6">
    <source>
        <dbReference type="ARBA" id="ARBA00022692"/>
    </source>
</evidence>
<feature type="transmembrane region" description="Helical" evidence="9">
    <location>
        <begin position="491"/>
        <end position="513"/>
    </location>
</feature>
<dbReference type="Pfam" id="PF06237">
    <property type="entry name" value="SLC52_ribofla_tr"/>
    <property type="match status" value="2"/>
</dbReference>
<gene>
    <name evidence="10" type="ORF">TASK_LOCUS5132</name>
</gene>
<organism evidence="12">
    <name type="scientific">Taenia asiatica</name>
    <name type="common">Asian tapeworm</name>
    <dbReference type="NCBI Taxonomy" id="60517"/>
    <lineage>
        <taxon>Eukaryota</taxon>
        <taxon>Metazoa</taxon>
        <taxon>Spiralia</taxon>
        <taxon>Lophotrochozoa</taxon>
        <taxon>Platyhelminthes</taxon>
        <taxon>Cestoda</taxon>
        <taxon>Eucestoda</taxon>
        <taxon>Cyclophyllidea</taxon>
        <taxon>Taeniidae</taxon>
        <taxon>Taenia</taxon>
    </lineage>
</organism>
<keyword evidence="11" id="KW-1185">Reference proteome</keyword>
<dbReference type="OrthoDB" id="9995836at2759"/>
<evidence type="ECO:0000256" key="9">
    <source>
        <dbReference type="RuleBase" id="RU368035"/>
    </source>
</evidence>
<evidence type="ECO:0000256" key="4">
    <source>
        <dbReference type="ARBA" id="ARBA00022448"/>
    </source>
</evidence>
<dbReference type="GO" id="GO:0005886">
    <property type="term" value="C:plasma membrane"/>
    <property type="evidence" value="ECO:0007669"/>
    <property type="project" value="UniProtKB-SubCell"/>
</dbReference>
<comment type="caution">
    <text evidence="9">Lacks conserved residue(s) required for the propagation of feature annotation.</text>
</comment>
<evidence type="ECO:0000313" key="11">
    <source>
        <dbReference type="Proteomes" id="UP000282613"/>
    </source>
</evidence>
<evidence type="ECO:0000256" key="2">
    <source>
        <dbReference type="ARBA" id="ARBA00004651"/>
    </source>
</evidence>